<keyword evidence="1" id="KW-0472">Membrane</keyword>
<gene>
    <name evidence="2" type="ORF">CLV32_4086</name>
</gene>
<reference evidence="2 3" key="1">
    <citation type="submission" date="2019-03" db="EMBL/GenBank/DDBJ databases">
        <title>Genomic Encyclopedia of Archaeal and Bacterial Type Strains, Phase II (KMG-II): from individual species to whole genera.</title>
        <authorList>
            <person name="Goeker M."/>
        </authorList>
    </citation>
    <scope>NUCLEOTIDE SEQUENCE [LARGE SCALE GENOMIC DNA]</scope>
    <source>
        <strain evidence="2 3">DSM 19034</strain>
    </source>
</reference>
<dbReference type="AlphaFoldDB" id="A0A4R6IEY3"/>
<name>A0A4R6IEY3_9SPHI</name>
<feature type="transmembrane region" description="Helical" evidence="1">
    <location>
        <begin position="96"/>
        <end position="120"/>
    </location>
</feature>
<accession>A0A4R6IEY3</accession>
<keyword evidence="3" id="KW-1185">Reference proteome</keyword>
<feature type="transmembrane region" description="Helical" evidence="1">
    <location>
        <begin position="45"/>
        <end position="66"/>
    </location>
</feature>
<sequence length="181" mass="20506">MKTNYLLKYSLAWLYLKIFDSVISNLFIGLLGGVIINMLTGDEVIKYWVVIFLISVALALNVYIYNKNEKIRPFYKDTLGDIAVVKHIFKTKFQKGVLLTYTLVVTIYIASIFVGGFLYVDAKLKEKSLVVGSDLVRINAVLHHRIDSLQKKLNVIESLKPLQNSGISPVARDKQGEPVKR</sequence>
<evidence type="ECO:0000256" key="1">
    <source>
        <dbReference type="SAM" id="Phobius"/>
    </source>
</evidence>
<organism evidence="2 3">
    <name type="scientific">Pedobacter duraquae</name>
    <dbReference type="NCBI Taxonomy" id="425511"/>
    <lineage>
        <taxon>Bacteria</taxon>
        <taxon>Pseudomonadati</taxon>
        <taxon>Bacteroidota</taxon>
        <taxon>Sphingobacteriia</taxon>
        <taxon>Sphingobacteriales</taxon>
        <taxon>Sphingobacteriaceae</taxon>
        <taxon>Pedobacter</taxon>
    </lineage>
</organism>
<comment type="caution">
    <text evidence="2">The sequence shown here is derived from an EMBL/GenBank/DDBJ whole genome shotgun (WGS) entry which is preliminary data.</text>
</comment>
<evidence type="ECO:0000313" key="2">
    <source>
        <dbReference type="EMBL" id="TDO20326.1"/>
    </source>
</evidence>
<dbReference type="EMBL" id="SNWM01000005">
    <property type="protein sequence ID" value="TDO20326.1"/>
    <property type="molecule type" value="Genomic_DNA"/>
</dbReference>
<proteinExistence type="predicted"/>
<protein>
    <submittedName>
        <fullName evidence="2">Uncharacterized protein</fullName>
    </submittedName>
</protein>
<dbReference type="Proteomes" id="UP000295499">
    <property type="component" value="Unassembled WGS sequence"/>
</dbReference>
<keyword evidence="1" id="KW-1133">Transmembrane helix</keyword>
<dbReference type="RefSeq" id="WP_133558685.1">
    <property type="nucleotide sequence ID" value="NZ_SNWM01000005.1"/>
</dbReference>
<feature type="transmembrane region" description="Helical" evidence="1">
    <location>
        <begin position="12"/>
        <end position="39"/>
    </location>
</feature>
<keyword evidence="1" id="KW-0812">Transmembrane</keyword>
<evidence type="ECO:0000313" key="3">
    <source>
        <dbReference type="Proteomes" id="UP000295499"/>
    </source>
</evidence>